<accession>A0ABY8CAK8</accession>
<evidence type="ECO:0000313" key="2">
    <source>
        <dbReference type="EMBL" id="WEG36135.1"/>
    </source>
</evidence>
<dbReference type="RefSeq" id="WP_315572148.1">
    <property type="nucleotide sequence ID" value="NZ_CP118868.1"/>
</dbReference>
<protein>
    <submittedName>
        <fullName evidence="2">Uncharacterized protein</fullName>
    </submittedName>
</protein>
<evidence type="ECO:0000256" key="1">
    <source>
        <dbReference type="SAM" id="SignalP"/>
    </source>
</evidence>
<keyword evidence="3" id="KW-1185">Reference proteome</keyword>
<gene>
    <name evidence="2" type="ORF">PYS61_02915</name>
</gene>
<organism evidence="2 3">
    <name type="scientific">Amygdalobacter indicium</name>
    <dbReference type="NCBI Taxonomy" id="3029272"/>
    <lineage>
        <taxon>Bacteria</taxon>
        <taxon>Bacillati</taxon>
        <taxon>Bacillota</taxon>
        <taxon>Clostridia</taxon>
        <taxon>Eubacteriales</taxon>
        <taxon>Oscillospiraceae</taxon>
        <taxon>Amygdalobacter</taxon>
    </lineage>
</organism>
<feature type="chain" id="PRO_5046998617" evidence="1">
    <location>
        <begin position="30"/>
        <end position="626"/>
    </location>
</feature>
<dbReference type="EMBL" id="CP118868">
    <property type="protein sequence ID" value="WEG36135.1"/>
    <property type="molecule type" value="Genomic_DNA"/>
</dbReference>
<proteinExistence type="predicted"/>
<evidence type="ECO:0000313" key="3">
    <source>
        <dbReference type="Proteomes" id="UP001220478"/>
    </source>
</evidence>
<reference evidence="2 3" key="1">
    <citation type="submission" date="2023-02" db="EMBL/GenBank/DDBJ databases">
        <title>Novel Oscillospiraceae bacterial genomes.</title>
        <authorList>
            <person name="Srinivasan S."/>
            <person name="Austin M.N."/>
            <person name="Fiedler T.L."/>
            <person name="Strenk S.M."/>
            <person name="Agnew K.J."/>
            <person name="Nagana Gowda G.A."/>
            <person name="Raftery D."/>
            <person name="Beamer M.A."/>
            <person name="Achilles S.L."/>
            <person name="Wiesenfeld H.C."/>
            <person name="Fredricks D.N."/>
            <person name="Hillier S.L."/>
        </authorList>
    </citation>
    <scope>NUCLEOTIDE SEQUENCE [LARGE SCALE GENOMIC DNA]</scope>
    <source>
        <strain evidence="2 3">CHIC02 1186E3-8</strain>
    </source>
</reference>
<keyword evidence="1" id="KW-0732">Signal</keyword>
<dbReference type="Proteomes" id="UP001220478">
    <property type="component" value="Chromosome"/>
</dbReference>
<sequence>MNFRQRNKVAVIVLISFFAVLGISPCLCAAAASDPVAPADPTAVLLDAEPADNLEKKEENDTSITFHRKQDLAVKNPFPQIISEEEIEALDDKKFEAAITKFFFTRDGANAQPEPLTKLDMPKVKGKLTVYMAFKHADEHGRPQGVFATCGQNRHVPPLQDGSIYAGSDTLTKYDTQSFTMEFNGKVVAQNSLKAVQINVDTFKNNVYMKMTYDVDPAAERLLFNLGSTGTVGGYTQTFIHLEFNPPTKATFHFVDDFAYRHLQNLPLAAALPERGNSDRHPLLSAEEKKKGTILSALPFTPIAGLPDLITAQDTGIAYYMRNTSGDVKTPLLSYAGEGKNDASKHPTLEALTGQQVPGYIYWANDIDKPEGGVFANNNETKDKPGNHYLSFAYKMKDGKPVERLTNKHYYLTYRAIPTKVAVQQYVEEDGRKKPITQGKYDLYRKDGVKETLVCQNTALSSDFAQDTAPALPELVNVMKNTAAYKQEGYYQTDKGLYLIPGDYILRQTEKVAGYAAVPDLKFTVKRQLQAGQLGGLTGEESTLKTLSVKLKKETTGENPGETFEKTPKQTLLLGNYTAVTSEKRENKKIVAKTGESKQGAILILGGLLLISAVVYRTGIEGRNDY</sequence>
<feature type="signal peptide" evidence="1">
    <location>
        <begin position="1"/>
        <end position="29"/>
    </location>
</feature>
<name>A0ABY8CAK8_9FIRM</name>